<organism evidence="1 2">
    <name type="scientific">Pseudolabrys taiwanensis</name>
    <dbReference type="NCBI Taxonomy" id="331696"/>
    <lineage>
        <taxon>Bacteria</taxon>
        <taxon>Pseudomonadati</taxon>
        <taxon>Pseudomonadota</taxon>
        <taxon>Alphaproteobacteria</taxon>
        <taxon>Hyphomicrobiales</taxon>
        <taxon>Xanthobacteraceae</taxon>
        <taxon>Pseudolabrys</taxon>
    </lineage>
</organism>
<evidence type="ECO:0000313" key="2">
    <source>
        <dbReference type="Proteomes" id="UP000254889"/>
    </source>
</evidence>
<sequence>MRRPEIHAARAWRIATYCPRFQPSNYSDWQREAIALMRDFDPPLFELFKVVTANHSVAR</sequence>
<protein>
    <submittedName>
        <fullName evidence="1">Uncharacterized protein</fullName>
    </submittedName>
</protein>
<reference evidence="1 2" key="1">
    <citation type="submission" date="2018-07" db="EMBL/GenBank/DDBJ databases">
        <authorList>
            <person name="Quirk P.G."/>
            <person name="Krulwich T.A."/>
        </authorList>
    </citation>
    <scope>NUCLEOTIDE SEQUENCE [LARGE SCALE GENOMIC DNA]</scope>
    <source>
        <strain evidence="1 2">CC-BB4</strain>
    </source>
</reference>
<gene>
    <name evidence="1" type="ORF">DW352_00600</name>
</gene>
<dbReference type="Proteomes" id="UP000254889">
    <property type="component" value="Chromosome"/>
</dbReference>
<proteinExistence type="predicted"/>
<dbReference type="AlphaFoldDB" id="A0A345ZQE8"/>
<name>A0A345ZQE8_9HYPH</name>
<keyword evidence="2" id="KW-1185">Reference proteome</keyword>
<accession>A0A345ZQE8</accession>
<dbReference type="EMBL" id="CP031417">
    <property type="protein sequence ID" value="AXK79145.1"/>
    <property type="molecule type" value="Genomic_DNA"/>
</dbReference>
<dbReference type="KEGG" id="ptaw:DW352_00600"/>
<evidence type="ECO:0000313" key="1">
    <source>
        <dbReference type="EMBL" id="AXK79145.1"/>
    </source>
</evidence>